<dbReference type="Proteomes" id="UP000308652">
    <property type="component" value="Unassembled WGS sequence"/>
</dbReference>
<organism evidence="2 3">
    <name type="scientific">Crucibulum laeve</name>
    <dbReference type="NCBI Taxonomy" id="68775"/>
    <lineage>
        <taxon>Eukaryota</taxon>
        <taxon>Fungi</taxon>
        <taxon>Dikarya</taxon>
        <taxon>Basidiomycota</taxon>
        <taxon>Agaricomycotina</taxon>
        <taxon>Agaricomycetes</taxon>
        <taxon>Agaricomycetidae</taxon>
        <taxon>Agaricales</taxon>
        <taxon>Agaricineae</taxon>
        <taxon>Nidulariaceae</taxon>
        <taxon>Crucibulum</taxon>
    </lineage>
</organism>
<protein>
    <submittedName>
        <fullName evidence="2">Uncharacterized protein</fullName>
    </submittedName>
</protein>
<feature type="transmembrane region" description="Helical" evidence="1">
    <location>
        <begin position="28"/>
        <end position="50"/>
    </location>
</feature>
<proteinExistence type="predicted"/>
<name>A0A5C3M032_9AGAR</name>
<gene>
    <name evidence="2" type="ORF">BDQ12DRAFT_723141</name>
</gene>
<keyword evidence="3" id="KW-1185">Reference proteome</keyword>
<keyword evidence="1" id="KW-1133">Transmembrane helix</keyword>
<dbReference type="AlphaFoldDB" id="A0A5C3M032"/>
<evidence type="ECO:0000313" key="3">
    <source>
        <dbReference type="Proteomes" id="UP000308652"/>
    </source>
</evidence>
<feature type="transmembrane region" description="Helical" evidence="1">
    <location>
        <begin position="56"/>
        <end position="78"/>
    </location>
</feature>
<accession>A0A5C3M032</accession>
<keyword evidence="1" id="KW-0812">Transmembrane</keyword>
<dbReference type="Gene3D" id="6.10.110.10">
    <property type="match status" value="1"/>
</dbReference>
<dbReference type="InterPro" id="IPR038213">
    <property type="entry name" value="IFI6/IFI27-like_sf"/>
</dbReference>
<reference evidence="2 3" key="1">
    <citation type="journal article" date="2019" name="Nat. Ecol. Evol.">
        <title>Megaphylogeny resolves global patterns of mushroom evolution.</title>
        <authorList>
            <person name="Varga T."/>
            <person name="Krizsan K."/>
            <person name="Foldi C."/>
            <person name="Dima B."/>
            <person name="Sanchez-Garcia M."/>
            <person name="Sanchez-Ramirez S."/>
            <person name="Szollosi G.J."/>
            <person name="Szarkandi J.G."/>
            <person name="Papp V."/>
            <person name="Albert L."/>
            <person name="Andreopoulos W."/>
            <person name="Angelini C."/>
            <person name="Antonin V."/>
            <person name="Barry K.W."/>
            <person name="Bougher N.L."/>
            <person name="Buchanan P."/>
            <person name="Buyck B."/>
            <person name="Bense V."/>
            <person name="Catcheside P."/>
            <person name="Chovatia M."/>
            <person name="Cooper J."/>
            <person name="Damon W."/>
            <person name="Desjardin D."/>
            <person name="Finy P."/>
            <person name="Geml J."/>
            <person name="Haridas S."/>
            <person name="Hughes K."/>
            <person name="Justo A."/>
            <person name="Karasinski D."/>
            <person name="Kautmanova I."/>
            <person name="Kiss B."/>
            <person name="Kocsube S."/>
            <person name="Kotiranta H."/>
            <person name="LaButti K.M."/>
            <person name="Lechner B.E."/>
            <person name="Liimatainen K."/>
            <person name="Lipzen A."/>
            <person name="Lukacs Z."/>
            <person name="Mihaltcheva S."/>
            <person name="Morgado L.N."/>
            <person name="Niskanen T."/>
            <person name="Noordeloos M.E."/>
            <person name="Ohm R.A."/>
            <person name="Ortiz-Santana B."/>
            <person name="Ovrebo C."/>
            <person name="Racz N."/>
            <person name="Riley R."/>
            <person name="Savchenko A."/>
            <person name="Shiryaev A."/>
            <person name="Soop K."/>
            <person name="Spirin V."/>
            <person name="Szebenyi C."/>
            <person name="Tomsovsky M."/>
            <person name="Tulloss R.E."/>
            <person name="Uehling J."/>
            <person name="Grigoriev I.V."/>
            <person name="Vagvolgyi C."/>
            <person name="Papp T."/>
            <person name="Martin F.M."/>
            <person name="Miettinen O."/>
            <person name="Hibbett D.S."/>
            <person name="Nagy L.G."/>
        </authorList>
    </citation>
    <scope>NUCLEOTIDE SEQUENCE [LARGE SCALE GENOMIC DNA]</scope>
    <source>
        <strain evidence="2 3">CBS 166.37</strain>
    </source>
</reference>
<dbReference type="EMBL" id="ML213602">
    <property type="protein sequence ID" value="TFK38799.1"/>
    <property type="molecule type" value="Genomic_DNA"/>
</dbReference>
<keyword evidence="1" id="KW-0472">Membrane</keyword>
<evidence type="ECO:0000256" key="1">
    <source>
        <dbReference type="SAM" id="Phobius"/>
    </source>
</evidence>
<evidence type="ECO:0000313" key="2">
    <source>
        <dbReference type="EMBL" id="TFK38799.1"/>
    </source>
</evidence>
<feature type="transmembrane region" description="Helical" evidence="1">
    <location>
        <begin position="90"/>
        <end position="114"/>
    </location>
</feature>
<sequence length="137" mass="14626">MSLGNFLSWIKRTTTRVVNTIRRVPTRYWVRAAIITAGVGILVYPVGILALNAFGFSAASVVASSIAASIQSNFYGAFTMGLFSFFQSAAATAIGASALWLQFAVGGAIIAFGVRVFGGDDDEEDCIPLYNKSRGDW</sequence>